<comment type="subcellular location">
    <subcellularLocation>
        <location evidence="2">Cytoplasm</location>
    </subcellularLocation>
    <subcellularLocation>
        <location evidence="1">Endosome membrane</location>
        <topology evidence="1">Peripheral membrane protein</topology>
    </subcellularLocation>
</comment>
<keyword evidence="5" id="KW-0963">Cytoplasm</keyword>
<dbReference type="PANTHER" id="PTHR45949:SF2">
    <property type="entry name" value="SORTING NEXIN-4"/>
    <property type="match status" value="1"/>
</dbReference>
<proteinExistence type="inferred from homology"/>
<dbReference type="EMBL" id="WIWT01000016">
    <property type="protein sequence ID" value="KAF3216358.1"/>
    <property type="molecule type" value="Genomic_DNA"/>
</dbReference>
<dbReference type="SUPFAM" id="SSF64268">
    <property type="entry name" value="PX domain"/>
    <property type="match status" value="1"/>
</dbReference>
<feature type="coiled-coil region" evidence="12">
    <location>
        <begin position="360"/>
        <end position="394"/>
    </location>
</feature>
<dbReference type="Gene3D" id="1.20.1270.60">
    <property type="entry name" value="Arfaptin homology (AH) domain/BAR domain"/>
    <property type="match status" value="1"/>
</dbReference>
<dbReference type="GO" id="GO:0000407">
    <property type="term" value="C:phagophore assembly site"/>
    <property type="evidence" value="ECO:0007669"/>
    <property type="project" value="TreeGrafter"/>
</dbReference>
<dbReference type="AlphaFoldDB" id="A0A6G1M0C0"/>
<keyword evidence="4" id="KW-0813">Transport</keyword>
<comment type="caution">
    <text evidence="18">The sequence shown here is derived from an EMBL/GenBank/DDBJ whole genome shotgun (WGS) entry which is preliminary data.</text>
</comment>
<evidence type="ECO:0000313" key="16">
    <source>
        <dbReference type="EMBL" id="KAF3216358.1"/>
    </source>
</evidence>
<evidence type="ECO:0000256" key="11">
    <source>
        <dbReference type="ARBA" id="ARBA00041273"/>
    </source>
</evidence>
<dbReference type="Pfam" id="PF00787">
    <property type="entry name" value="PX"/>
    <property type="match status" value="1"/>
</dbReference>
<evidence type="ECO:0000256" key="13">
    <source>
        <dbReference type="SAM" id="MobiDB-lite"/>
    </source>
</evidence>
<evidence type="ECO:0000256" key="8">
    <source>
        <dbReference type="ARBA" id="ARBA00023121"/>
    </source>
</evidence>
<evidence type="ECO:0000313" key="19">
    <source>
        <dbReference type="Proteomes" id="UP000472727"/>
    </source>
</evidence>
<organism evidence="18 19">
    <name type="scientific">Orbilia oligospora</name>
    <name type="common">Nematode-trapping fungus</name>
    <name type="synonym">Arthrobotrys oligospora</name>
    <dbReference type="NCBI Taxonomy" id="2813651"/>
    <lineage>
        <taxon>Eukaryota</taxon>
        <taxon>Fungi</taxon>
        <taxon>Dikarya</taxon>
        <taxon>Ascomycota</taxon>
        <taxon>Pezizomycotina</taxon>
        <taxon>Orbiliomycetes</taxon>
        <taxon>Orbiliales</taxon>
        <taxon>Orbiliaceae</taxon>
        <taxon>Orbilia</taxon>
    </lineage>
</organism>
<reference evidence="19 20" key="1">
    <citation type="submission" date="2019-06" db="EMBL/GenBank/DDBJ databases">
        <authorList>
            <person name="Palmer J.M."/>
        </authorList>
    </citation>
    <scope>NUCLEOTIDE SEQUENCE [LARGE SCALE GENOMIC DNA]</scope>
    <source>
        <strain evidence="18 19">TWF106</strain>
        <strain evidence="17 21">TWF191</strain>
        <strain evidence="16">TWF679</strain>
        <strain evidence="15 20">TWF788</strain>
    </source>
</reference>
<dbReference type="Proteomes" id="UP000614610">
    <property type="component" value="Unassembled WGS sequence"/>
</dbReference>
<dbReference type="Proteomes" id="UP000483672">
    <property type="component" value="Unassembled WGS sequence"/>
</dbReference>
<evidence type="ECO:0000313" key="20">
    <source>
        <dbReference type="Proteomes" id="UP000479691"/>
    </source>
</evidence>
<keyword evidence="6" id="KW-0967">Endosome</keyword>
<dbReference type="InterPro" id="IPR027267">
    <property type="entry name" value="AH/BAR_dom_sf"/>
</dbReference>
<evidence type="ECO:0000256" key="9">
    <source>
        <dbReference type="ARBA" id="ARBA00023136"/>
    </source>
</evidence>
<protein>
    <recommendedName>
        <fullName evidence="10">Sorting nexin-4</fullName>
    </recommendedName>
    <alternativeName>
        <fullName evidence="11">Autophagy-related protein 24</fullName>
    </alternativeName>
</protein>
<dbReference type="GO" id="GO:0015031">
    <property type="term" value="P:protein transport"/>
    <property type="evidence" value="ECO:0007669"/>
    <property type="project" value="TreeGrafter"/>
</dbReference>
<dbReference type="Gene3D" id="3.30.1520.10">
    <property type="entry name" value="Phox-like domain"/>
    <property type="match status" value="1"/>
</dbReference>
<dbReference type="InterPro" id="IPR001683">
    <property type="entry name" value="PX_dom"/>
</dbReference>
<dbReference type="EMBL" id="JAABOE010000006">
    <property type="protein sequence ID" value="KAF3190200.1"/>
    <property type="molecule type" value="Genomic_DNA"/>
</dbReference>
<dbReference type="InterPro" id="IPR036871">
    <property type="entry name" value="PX_dom_sf"/>
</dbReference>
<evidence type="ECO:0000313" key="17">
    <source>
        <dbReference type="EMBL" id="KAF3224127.1"/>
    </source>
</evidence>
<dbReference type="FunFam" id="3.30.1520.10:FF:000035">
    <property type="entry name" value="Sorting nexin-4 protein"/>
    <property type="match status" value="1"/>
</dbReference>
<keyword evidence="7" id="KW-0072">Autophagy</keyword>
<evidence type="ECO:0000256" key="7">
    <source>
        <dbReference type="ARBA" id="ARBA00023006"/>
    </source>
</evidence>
<sequence length="441" mass="50690">MDDFSPSSWRNVEATSSSQPPYDPEPQVGPNADKLDTAGVRFGRLECTVTDPQKENDGTKDAYTSYLVTTNTDFPTFQKGHVGVRRRFTDFVFLYKSLNQEHANCAVPPLPDKQRMEYVRGDRFGYDFTNRRAASLNRFLKRLTLHPVLRKTPLLTIFLESPDWNAHMRNRSSRLSNASDNGVFDGLTDTFLNAFSKVHKPDRRFIEVRERSDKLTEDLTHVSGVFARVVRREGDLELDYADLATQFHKIEDLEPNLKAYIKIFATAVEETAGGVRDLKEHSEQHYLTSLKDMDAYIAALKSLLKLREQKQLDYEALTEYLAKAAYDRDQLASQPPNSTGMGASGFFRSKVEDMRGVDHEQSRRERIRKLELRIDELTREAEDARKQTEAFDESVVREIDDFERIKAIEFRDTLGDLATANIEFYRGQVAVWEKMLKDSEG</sequence>
<dbReference type="Proteomes" id="UP000472727">
    <property type="component" value="Unassembled WGS sequence"/>
</dbReference>
<evidence type="ECO:0000256" key="10">
    <source>
        <dbReference type="ARBA" id="ARBA00040748"/>
    </source>
</evidence>
<keyword evidence="12" id="KW-0175">Coiled coil</keyword>
<evidence type="ECO:0000256" key="1">
    <source>
        <dbReference type="ARBA" id="ARBA00004481"/>
    </source>
</evidence>
<dbReference type="GO" id="GO:0035091">
    <property type="term" value="F:phosphatidylinositol binding"/>
    <property type="evidence" value="ECO:0007669"/>
    <property type="project" value="InterPro"/>
</dbReference>
<name>A0A6G1M0C0_ORBOL</name>
<dbReference type="SMART" id="SM00312">
    <property type="entry name" value="PX"/>
    <property type="match status" value="1"/>
</dbReference>
<dbReference type="GO" id="GO:0010008">
    <property type="term" value="C:endosome membrane"/>
    <property type="evidence" value="ECO:0007669"/>
    <property type="project" value="UniProtKB-SubCell"/>
</dbReference>
<evidence type="ECO:0000256" key="6">
    <source>
        <dbReference type="ARBA" id="ARBA00022753"/>
    </source>
</evidence>
<evidence type="ECO:0000256" key="5">
    <source>
        <dbReference type="ARBA" id="ARBA00022490"/>
    </source>
</evidence>
<keyword evidence="9" id="KW-0472">Membrane</keyword>
<evidence type="ECO:0000256" key="12">
    <source>
        <dbReference type="SAM" id="Coils"/>
    </source>
</evidence>
<dbReference type="SUPFAM" id="SSF103657">
    <property type="entry name" value="BAR/IMD domain-like"/>
    <property type="match status" value="1"/>
</dbReference>
<dbReference type="CDD" id="cd06863">
    <property type="entry name" value="PX_Atg24p"/>
    <property type="match status" value="1"/>
</dbReference>
<evidence type="ECO:0000256" key="2">
    <source>
        <dbReference type="ARBA" id="ARBA00004496"/>
    </source>
</evidence>
<dbReference type="OrthoDB" id="205639at2759"/>
<evidence type="ECO:0000256" key="3">
    <source>
        <dbReference type="ARBA" id="ARBA00010883"/>
    </source>
</evidence>
<keyword evidence="8" id="KW-0446">Lipid-binding</keyword>
<evidence type="ECO:0000313" key="18">
    <source>
        <dbReference type="EMBL" id="KAF3227659.1"/>
    </source>
</evidence>
<dbReference type="EMBL" id="WIPF01000034">
    <property type="protein sequence ID" value="KAF3224127.1"/>
    <property type="molecule type" value="Genomic_DNA"/>
</dbReference>
<dbReference type="FunFam" id="1.20.1270.60:FF:000042">
    <property type="entry name" value="Vacuolar targeting protein Atg24"/>
    <property type="match status" value="1"/>
</dbReference>
<evidence type="ECO:0000259" key="14">
    <source>
        <dbReference type="PROSITE" id="PS50195"/>
    </source>
</evidence>
<gene>
    <name evidence="18" type="primary">SNX4</name>
    <name evidence="18" type="ORF">TWF106_009169</name>
    <name evidence="17" type="ORF">TWF191_006243</name>
    <name evidence="16" type="ORF">TWF679_002980</name>
    <name evidence="15" type="ORF">TWF788_009005</name>
</gene>
<dbReference type="GO" id="GO:0005769">
    <property type="term" value="C:early endosome"/>
    <property type="evidence" value="ECO:0007669"/>
    <property type="project" value="TreeGrafter"/>
</dbReference>
<feature type="compositionally biased region" description="Polar residues" evidence="13">
    <location>
        <begin position="1"/>
        <end position="20"/>
    </location>
</feature>
<evidence type="ECO:0000256" key="4">
    <source>
        <dbReference type="ARBA" id="ARBA00022448"/>
    </source>
</evidence>
<dbReference type="EMBL" id="WIWS01000006">
    <property type="protein sequence ID" value="KAF3227659.1"/>
    <property type="molecule type" value="Genomic_DNA"/>
</dbReference>
<feature type="region of interest" description="Disordered" evidence="13">
    <location>
        <begin position="1"/>
        <end position="35"/>
    </location>
</feature>
<dbReference type="GO" id="GO:0061709">
    <property type="term" value="P:reticulophagy"/>
    <property type="evidence" value="ECO:0007669"/>
    <property type="project" value="TreeGrafter"/>
</dbReference>
<dbReference type="Proteomes" id="UP000479691">
    <property type="component" value="Unassembled WGS sequence"/>
</dbReference>
<dbReference type="GO" id="GO:0000422">
    <property type="term" value="P:autophagy of mitochondrion"/>
    <property type="evidence" value="ECO:0007669"/>
    <property type="project" value="TreeGrafter"/>
</dbReference>
<evidence type="ECO:0000313" key="15">
    <source>
        <dbReference type="EMBL" id="KAF3190200.1"/>
    </source>
</evidence>
<dbReference type="PROSITE" id="PS50195">
    <property type="entry name" value="PX"/>
    <property type="match status" value="1"/>
</dbReference>
<comment type="similarity">
    <text evidence="3">Belongs to the sorting nexin family.</text>
</comment>
<evidence type="ECO:0000313" key="21">
    <source>
        <dbReference type="Proteomes" id="UP000483672"/>
    </source>
</evidence>
<dbReference type="GO" id="GO:0032456">
    <property type="term" value="P:endocytic recycling"/>
    <property type="evidence" value="ECO:0007669"/>
    <property type="project" value="TreeGrafter"/>
</dbReference>
<dbReference type="GO" id="GO:0034727">
    <property type="term" value="P:piecemeal microautophagy of the nucleus"/>
    <property type="evidence" value="ECO:0007669"/>
    <property type="project" value="TreeGrafter"/>
</dbReference>
<feature type="domain" description="PX" evidence="14">
    <location>
        <begin position="44"/>
        <end position="166"/>
    </location>
</feature>
<accession>A0A6G1M0C0</accession>
<dbReference type="PANTHER" id="PTHR45949">
    <property type="entry name" value="SORTING NEXIN-4"/>
    <property type="match status" value="1"/>
</dbReference>